<comment type="caution">
    <text evidence="2">The sequence shown here is derived from an EMBL/GenBank/DDBJ whole genome shotgun (WGS) entry which is preliminary data.</text>
</comment>
<feature type="transmembrane region" description="Helical" evidence="1">
    <location>
        <begin position="16"/>
        <end position="40"/>
    </location>
</feature>
<organism evidence="2 3">
    <name type="scientific">Actinomycetospora succinea</name>
    <dbReference type="NCBI Taxonomy" id="663603"/>
    <lineage>
        <taxon>Bacteria</taxon>
        <taxon>Bacillati</taxon>
        <taxon>Actinomycetota</taxon>
        <taxon>Actinomycetes</taxon>
        <taxon>Pseudonocardiales</taxon>
        <taxon>Pseudonocardiaceae</taxon>
        <taxon>Actinomycetospora</taxon>
    </lineage>
</organism>
<name>A0A4V3DB78_9PSEU</name>
<dbReference type="EMBL" id="SNYO01000001">
    <property type="protein sequence ID" value="TDQ65518.1"/>
    <property type="molecule type" value="Genomic_DNA"/>
</dbReference>
<accession>A0A4V3DB78</accession>
<dbReference type="AlphaFoldDB" id="A0A4V3DB78"/>
<dbReference type="Proteomes" id="UP000295705">
    <property type="component" value="Unassembled WGS sequence"/>
</dbReference>
<keyword evidence="1" id="KW-1133">Transmembrane helix</keyword>
<evidence type="ECO:0000313" key="2">
    <source>
        <dbReference type="EMBL" id="TDQ65518.1"/>
    </source>
</evidence>
<evidence type="ECO:0000313" key="3">
    <source>
        <dbReference type="Proteomes" id="UP000295705"/>
    </source>
</evidence>
<gene>
    <name evidence="2" type="ORF">EV188_101770</name>
</gene>
<proteinExistence type="predicted"/>
<keyword evidence="1" id="KW-0472">Membrane</keyword>
<reference evidence="2 3" key="1">
    <citation type="submission" date="2019-03" db="EMBL/GenBank/DDBJ databases">
        <title>Genomic Encyclopedia of Type Strains, Phase IV (KMG-IV): sequencing the most valuable type-strain genomes for metagenomic binning, comparative biology and taxonomic classification.</title>
        <authorList>
            <person name="Goeker M."/>
        </authorList>
    </citation>
    <scope>NUCLEOTIDE SEQUENCE [LARGE SCALE GENOMIC DNA]</scope>
    <source>
        <strain evidence="2 3">DSM 45775</strain>
    </source>
</reference>
<protein>
    <submittedName>
        <fullName evidence="2">Uncharacterized protein DUF3515</fullName>
    </submittedName>
</protein>
<keyword evidence="1" id="KW-0812">Transmembrane</keyword>
<evidence type="ECO:0000256" key="1">
    <source>
        <dbReference type="SAM" id="Phobius"/>
    </source>
</evidence>
<sequence length="185" mass="19132">MVLSRAPRVVRRLPRVLVGLALTVPVLLVAGVMVASVLLVREPVPDVDTVRLPVSGVPTPAAASADCSRLLSGLPGEMATQRGMMARRVLADPVPPATVAWGGEHGTTPVVMRCGLPRPPELAGGGSLTVVNGVDWIEVDDGVPGSATWVTTDRAVYVGLTVPDDVGTGPIQDISRGVKIALVSR</sequence>
<dbReference type="InterPro" id="IPR021903">
    <property type="entry name" value="DUF3515"/>
</dbReference>
<dbReference type="RefSeq" id="WP_243741455.1">
    <property type="nucleotide sequence ID" value="NZ_BAABHR010000019.1"/>
</dbReference>
<dbReference type="Pfam" id="PF12028">
    <property type="entry name" value="DUF3515"/>
    <property type="match status" value="1"/>
</dbReference>
<keyword evidence="3" id="KW-1185">Reference proteome</keyword>